<evidence type="ECO:0000256" key="6">
    <source>
        <dbReference type="ARBA" id="ARBA00022759"/>
    </source>
</evidence>
<reference evidence="14" key="1">
    <citation type="submission" date="2019-11" db="EMBL/GenBank/DDBJ databases">
        <authorList>
            <person name="Feng L."/>
        </authorList>
    </citation>
    <scope>NUCLEOTIDE SEQUENCE</scope>
    <source>
        <strain evidence="14">ChathewayiLFYP18</strain>
    </source>
</reference>
<protein>
    <recommendedName>
        <fullName evidence="13">Holliday junction resolvase RecU</fullName>
    </recommendedName>
</protein>
<dbReference type="Pfam" id="PF03838">
    <property type="entry name" value="RecU"/>
    <property type="match status" value="1"/>
</dbReference>
<dbReference type="Gene3D" id="3.40.1350.10">
    <property type="match status" value="1"/>
</dbReference>
<name>A0A6N2YKX1_9FIRM</name>
<accession>A0A6N2YKX1</accession>
<sequence length="143" mass="16288">MVSNKTAGSRFEKEFAGILADHWFWVHLFQDNKNGQPCDVIAAKDGHAYLFDCKNCETDCFQLSRAEENQINAMILFSMMGNAVGMFAIRFPDGQVYLLPYTKLQELQGAGFKRINATVCRTQGIPLEQWLDWSDRDAGDNRK</sequence>
<dbReference type="GO" id="GO:0006310">
    <property type="term" value="P:DNA recombination"/>
    <property type="evidence" value="ECO:0007669"/>
    <property type="project" value="UniProtKB-KW"/>
</dbReference>
<evidence type="ECO:0000256" key="3">
    <source>
        <dbReference type="ARBA" id="ARBA00022490"/>
    </source>
</evidence>
<comment type="cofactor">
    <cofactor evidence="1">
        <name>Mg(2+)</name>
        <dbReference type="ChEBI" id="CHEBI:18420"/>
    </cofactor>
</comment>
<evidence type="ECO:0000256" key="7">
    <source>
        <dbReference type="ARBA" id="ARBA00022763"/>
    </source>
</evidence>
<evidence type="ECO:0000256" key="4">
    <source>
        <dbReference type="ARBA" id="ARBA00022722"/>
    </source>
</evidence>
<keyword evidence="4" id="KW-0540">Nuclease</keyword>
<evidence type="ECO:0000256" key="13">
    <source>
        <dbReference type="ARBA" id="ARBA00029523"/>
    </source>
</evidence>
<dbReference type="GO" id="GO:0003676">
    <property type="term" value="F:nucleic acid binding"/>
    <property type="evidence" value="ECO:0007669"/>
    <property type="project" value="InterPro"/>
</dbReference>
<dbReference type="InterPro" id="IPR004612">
    <property type="entry name" value="Resolv_RecU"/>
</dbReference>
<organism evidence="14">
    <name type="scientific">Hungatella hathewayi</name>
    <dbReference type="NCBI Taxonomy" id="154046"/>
    <lineage>
        <taxon>Bacteria</taxon>
        <taxon>Bacillati</taxon>
        <taxon>Bacillota</taxon>
        <taxon>Clostridia</taxon>
        <taxon>Lachnospirales</taxon>
        <taxon>Lachnospiraceae</taxon>
        <taxon>Hungatella</taxon>
    </lineage>
</organism>
<keyword evidence="6" id="KW-0255">Endonuclease</keyword>
<evidence type="ECO:0000256" key="1">
    <source>
        <dbReference type="ARBA" id="ARBA00001946"/>
    </source>
</evidence>
<keyword evidence="7" id="KW-0227">DNA damage</keyword>
<dbReference type="SUPFAM" id="SSF52980">
    <property type="entry name" value="Restriction endonuclease-like"/>
    <property type="match status" value="1"/>
</dbReference>
<evidence type="ECO:0000256" key="11">
    <source>
        <dbReference type="ARBA" id="ARBA00023204"/>
    </source>
</evidence>
<dbReference type="GO" id="GO:0016787">
    <property type="term" value="F:hydrolase activity"/>
    <property type="evidence" value="ECO:0007669"/>
    <property type="project" value="UniProtKB-KW"/>
</dbReference>
<evidence type="ECO:0000256" key="5">
    <source>
        <dbReference type="ARBA" id="ARBA00022723"/>
    </source>
</evidence>
<keyword evidence="3" id="KW-0963">Cytoplasm</keyword>
<keyword evidence="9" id="KW-0460">Magnesium</keyword>
<evidence type="ECO:0000256" key="10">
    <source>
        <dbReference type="ARBA" id="ARBA00023172"/>
    </source>
</evidence>
<keyword evidence="11" id="KW-0234">DNA repair</keyword>
<keyword evidence="10" id="KW-0233">DNA recombination</keyword>
<dbReference type="InterPro" id="IPR011335">
    <property type="entry name" value="Restrct_endonuc-II-like"/>
</dbReference>
<gene>
    <name evidence="14" type="ORF">CHLFYP18_05254</name>
</gene>
<comment type="similarity">
    <text evidence="12">Belongs to the RecU family.</text>
</comment>
<dbReference type="GO" id="GO:0006281">
    <property type="term" value="P:DNA repair"/>
    <property type="evidence" value="ECO:0007669"/>
    <property type="project" value="UniProtKB-KW"/>
</dbReference>
<dbReference type="GO" id="GO:0005737">
    <property type="term" value="C:cytoplasm"/>
    <property type="evidence" value="ECO:0007669"/>
    <property type="project" value="UniProtKB-SubCell"/>
</dbReference>
<comment type="subcellular location">
    <subcellularLocation>
        <location evidence="2">Cytoplasm</location>
    </subcellularLocation>
</comment>
<dbReference type="InterPro" id="IPR011856">
    <property type="entry name" value="tRNA_endonuc-like_dom_sf"/>
</dbReference>
<dbReference type="GO" id="GO:0004519">
    <property type="term" value="F:endonuclease activity"/>
    <property type="evidence" value="ECO:0007669"/>
    <property type="project" value="UniProtKB-KW"/>
</dbReference>
<dbReference type="AlphaFoldDB" id="A0A6N2YKX1"/>
<proteinExistence type="inferred from homology"/>
<evidence type="ECO:0000313" key="14">
    <source>
        <dbReference type="EMBL" id="VYT66270.1"/>
    </source>
</evidence>
<evidence type="ECO:0000256" key="12">
    <source>
        <dbReference type="ARBA" id="ARBA00023447"/>
    </source>
</evidence>
<dbReference type="GO" id="GO:0046872">
    <property type="term" value="F:metal ion binding"/>
    <property type="evidence" value="ECO:0007669"/>
    <property type="project" value="UniProtKB-KW"/>
</dbReference>
<dbReference type="EMBL" id="CACRUH010000007">
    <property type="protein sequence ID" value="VYT66270.1"/>
    <property type="molecule type" value="Genomic_DNA"/>
</dbReference>
<keyword evidence="5" id="KW-0479">Metal-binding</keyword>
<evidence type="ECO:0000256" key="9">
    <source>
        <dbReference type="ARBA" id="ARBA00022842"/>
    </source>
</evidence>
<evidence type="ECO:0000256" key="8">
    <source>
        <dbReference type="ARBA" id="ARBA00022801"/>
    </source>
</evidence>
<dbReference type="RefSeq" id="WP_156832186.1">
    <property type="nucleotide sequence ID" value="NZ_CACRUH010000007.1"/>
</dbReference>
<evidence type="ECO:0000256" key="2">
    <source>
        <dbReference type="ARBA" id="ARBA00004496"/>
    </source>
</evidence>
<keyword evidence="8" id="KW-0378">Hydrolase</keyword>